<dbReference type="EMBL" id="CM001224">
    <property type="protein sequence ID" value="AET01915.1"/>
    <property type="molecule type" value="Genomic_DNA"/>
</dbReference>
<protein>
    <submittedName>
        <fullName evidence="1 2">Uncharacterized protein</fullName>
    </submittedName>
</protein>
<sequence length="106" mass="11815">MDIESVVSIEMMNTSYTLMVEKKEEAIVTGVERMVVAGGGRYGGGRSHRRQRWLQEATRMEGGTSSLFVVVVEVGSEKQEAVERGGQISEKERADVVAVVRGKRRW</sequence>
<reference evidence="1 3" key="1">
    <citation type="journal article" date="2011" name="Nature">
        <title>The Medicago genome provides insight into the evolution of rhizobial symbioses.</title>
        <authorList>
            <person name="Young N.D."/>
            <person name="Debelle F."/>
            <person name="Oldroyd G.E."/>
            <person name="Geurts R."/>
            <person name="Cannon S.B."/>
            <person name="Udvardi M.K."/>
            <person name="Benedito V.A."/>
            <person name="Mayer K.F."/>
            <person name="Gouzy J."/>
            <person name="Schoof H."/>
            <person name="Van de Peer Y."/>
            <person name="Proost S."/>
            <person name="Cook D.R."/>
            <person name="Meyers B.C."/>
            <person name="Spannagl M."/>
            <person name="Cheung F."/>
            <person name="De Mita S."/>
            <person name="Krishnakumar V."/>
            <person name="Gundlach H."/>
            <person name="Zhou S."/>
            <person name="Mudge J."/>
            <person name="Bharti A.K."/>
            <person name="Murray J.D."/>
            <person name="Naoumkina M.A."/>
            <person name="Rosen B."/>
            <person name="Silverstein K.A."/>
            <person name="Tang H."/>
            <person name="Rombauts S."/>
            <person name="Zhao P.X."/>
            <person name="Zhou P."/>
            <person name="Barbe V."/>
            <person name="Bardou P."/>
            <person name="Bechner M."/>
            <person name="Bellec A."/>
            <person name="Berger A."/>
            <person name="Berges H."/>
            <person name="Bidwell S."/>
            <person name="Bisseling T."/>
            <person name="Choisne N."/>
            <person name="Couloux A."/>
            <person name="Denny R."/>
            <person name="Deshpande S."/>
            <person name="Dai X."/>
            <person name="Doyle J.J."/>
            <person name="Dudez A.M."/>
            <person name="Farmer A.D."/>
            <person name="Fouteau S."/>
            <person name="Franken C."/>
            <person name="Gibelin C."/>
            <person name="Gish J."/>
            <person name="Goldstein S."/>
            <person name="Gonzalez A.J."/>
            <person name="Green P.J."/>
            <person name="Hallab A."/>
            <person name="Hartog M."/>
            <person name="Hua A."/>
            <person name="Humphray S.J."/>
            <person name="Jeong D.H."/>
            <person name="Jing Y."/>
            <person name="Jocker A."/>
            <person name="Kenton S.M."/>
            <person name="Kim D.J."/>
            <person name="Klee K."/>
            <person name="Lai H."/>
            <person name="Lang C."/>
            <person name="Lin S."/>
            <person name="Macmil S.L."/>
            <person name="Magdelenat G."/>
            <person name="Matthews L."/>
            <person name="McCorrison J."/>
            <person name="Monaghan E.L."/>
            <person name="Mun J.H."/>
            <person name="Najar F.Z."/>
            <person name="Nicholson C."/>
            <person name="Noirot C."/>
            <person name="O'Bleness M."/>
            <person name="Paule C.R."/>
            <person name="Poulain J."/>
            <person name="Prion F."/>
            <person name="Qin B."/>
            <person name="Qu C."/>
            <person name="Retzel E.F."/>
            <person name="Riddle C."/>
            <person name="Sallet E."/>
            <person name="Samain S."/>
            <person name="Samson N."/>
            <person name="Sanders I."/>
            <person name="Saurat O."/>
            <person name="Scarpelli C."/>
            <person name="Schiex T."/>
            <person name="Segurens B."/>
            <person name="Severin A.J."/>
            <person name="Sherrier D.J."/>
            <person name="Shi R."/>
            <person name="Sims S."/>
            <person name="Singer S.R."/>
            <person name="Sinharoy S."/>
            <person name="Sterck L."/>
            <person name="Viollet A."/>
            <person name="Wang B.B."/>
            <person name="Wang K."/>
            <person name="Wang M."/>
            <person name="Wang X."/>
            <person name="Warfsmann J."/>
            <person name="Weissenbach J."/>
            <person name="White D.D."/>
            <person name="White J.D."/>
            <person name="Wiley G.B."/>
            <person name="Wincker P."/>
            <person name="Xing Y."/>
            <person name="Yang L."/>
            <person name="Yao Z."/>
            <person name="Ying F."/>
            <person name="Zhai J."/>
            <person name="Zhou L."/>
            <person name="Zuber A."/>
            <person name="Denarie J."/>
            <person name="Dixon R.A."/>
            <person name="May G.D."/>
            <person name="Schwartz D.C."/>
            <person name="Rogers J."/>
            <person name="Quetier F."/>
            <person name="Town C.D."/>
            <person name="Roe B.A."/>
        </authorList>
    </citation>
    <scope>NUCLEOTIDE SEQUENCE [LARGE SCALE GENOMIC DNA]</scope>
    <source>
        <strain evidence="1">A17</strain>
        <strain evidence="2 3">cv. Jemalong A17</strain>
    </source>
</reference>
<reference evidence="2" key="3">
    <citation type="submission" date="2015-04" db="UniProtKB">
        <authorList>
            <consortium name="EnsemblPlants"/>
        </authorList>
    </citation>
    <scope>IDENTIFICATION</scope>
    <source>
        <strain evidence="2">cv. Jemalong A17</strain>
    </source>
</reference>
<evidence type="ECO:0000313" key="1">
    <source>
        <dbReference type="EMBL" id="AET01915.1"/>
    </source>
</evidence>
<gene>
    <name evidence="1" type="ordered locus">MTR_8g023030</name>
</gene>
<reference evidence="1 3" key="2">
    <citation type="journal article" date="2014" name="BMC Genomics">
        <title>An improved genome release (version Mt4.0) for the model legume Medicago truncatula.</title>
        <authorList>
            <person name="Tang H."/>
            <person name="Krishnakumar V."/>
            <person name="Bidwell S."/>
            <person name="Rosen B."/>
            <person name="Chan A."/>
            <person name="Zhou S."/>
            <person name="Gentzbittel L."/>
            <person name="Childs K.L."/>
            <person name="Yandell M."/>
            <person name="Gundlach H."/>
            <person name="Mayer K.F."/>
            <person name="Schwartz D.C."/>
            <person name="Town C.D."/>
        </authorList>
    </citation>
    <scope>GENOME REANNOTATION</scope>
    <source>
        <strain evidence="2 3">cv. Jemalong A17</strain>
    </source>
</reference>
<keyword evidence="3" id="KW-1185">Reference proteome</keyword>
<evidence type="ECO:0000313" key="3">
    <source>
        <dbReference type="Proteomes" id="UP000002051"/>
    </source>
</evidence>
<name>G7L961_MEDTR</name>
<dbReference type="Proteomes" id="UP000002051">
    <property type="component" value="Chromosome 8"/>
</dbReference>
<organism evidence="1 3">
    <name type="scientific">Medicago truncatula</name>
    <name type="common">Barrel medic</name>
    <name type="synonym">Medicago tribuloides</name>
    <dbReference type="NCBI Taxonomy" id="3880"/>
    <lineage>
        <taxon>Eukaryota</taxon>
        <taxon>Viridiplantae</taxon>
        <taxon>Streptophyta</taxon>
        <taxon>Embryophyta</taxon>
        <taxon>Tracheophyta</taxon>
        <taxon>Spermatophyta</taxon>
        <taxon>Magnoliopsida</taxon>
        <taxon>eudicotyledons</taxon>
        <taxon>Gunneridae</taxon>
        <taxon>Pentapetalae</taxon>
        <taxon>rosids</taxon>
        <taxon>fabids</taxon>
        <taxon>Fabales</taxon>
        <taxon>Fabaceae</taxon>
        <taxon>Papilionoideae</taxon>
        <taxon>50 kb inversion clade</taxon>
        <taxon>NPAAA clade</taxon>
        <taxon>Hologalegina</taxon>
        <taxon>IRL clade</taxon>
        <taxon>Trifolieae</taxon>
        <taxon>Medicago</taxon>
    </lineage>
</organism>
<dbReference type="EnsemblPlants" id="AET01915">
    <property type="protein sequence ID" value="AET01915"/>
    <property type="gene ID" value="MTR_8g023030"/>
</dbReference>
<evidence type="ECO:0000313" key="2">
    <source>
        <dbReference type="EnsemblPlants" id="AET01915"/>
    </source>
</evidence>
<dbReference type="AlphaFoldDB" id="G7L961"/>
<accession>G7L961</accession>
<proteinExistence type="predicted"/>
<dbReference type="HOGENOM" id="CLU_2227174_0_0_1"/>
<dbReference type="PaxDb" id="3880-AET01915"/>